<dbReference type="Proteomes" id="UP001596023">
    <property type="component" value="Unassembled WGS sequence"/>
</dbReference>
<comment type="caution">
    <text evidence="1">The sequence shown here is derived from an EMBL/GenBank/DDBJ whole genome shotgun (WGS) entry which is preliminary data.</text>
</comment>
<reference evidence="2" key="1">
    <citation type="journal article" date="2019" name="Int. J. Syst. Evol. Microbiol.">
        <title>The Global Catalogue of Microorganisms (GCM) 10K type strain sequencing project: providing services to taxonomists for standard genome sequencing and annotation.</title>
        <authorList>
            <consortium name="The Broad Institute Genomics Platform"/>
            <consortium name="The Broad Institute Genome Sequencing Center for Infectious Disease"/>
            <person name="Wu L."/>
            <person name="Ma J."/>
        </authorList>
    </citation>
    <scope>NUCLEOTIDE SEQUENCE [LARGE SCALE GENOMIC DNA]</scope>
    <source>
        <strain evidence="2">CCUG 66188</strain>
    </source>
</reference>
<keyword evidence="2" id="KW-1185">Reference proteome</keyword>
<protein>
    <submittedName>
        <fullName evidence="1">Uncharacterized protein</fullName>
    </submittedName>
</protein>
<name>A0ABV9KWS8_9BACT</name>
<gene>
    <name evidence="1" type="ORF">ACFO6W_10070</name>
</gene>
<dbReference type="RefSeq" id="WP_379995925.1">
    <property type="nucleotide sequence ID" value="NZ_JBHSGN010000066.1"/>
</dbReference>
<evidence type="ECO:0000313" key="1">
    <source>
        <dbReference type="EMBL" id="MFC4674041.1"/>
    </source>
</evidence>
<accession>A0ABV9KWS8</accession>
<evidence type="ECO:0000313" key="2">
    <source>
        <dbReference type="Proteomes" id="UP001596023"/>
    </source>
</evidence>
<sequence length="71" mass="8347">KQEHMAKLKSELDKWISMPDKDYLLLVEDHIMMTALKAAGIEELPIYKAAENILKNNRIEIHLKPIKSRYK</sequence>
<organism evidence="1 2">
    <name type="scientific">Dysgonomonas termitidis</name>
    <dbReference type="NCBI Taxonomy" id="1516126"/>
    <lineage>
        <taxon>Bacteria</taxon>
        <taxon>Pseudomonadati</taxon>
        <taxon>Bacteroidota</taxon>
        <taxon>Bacteroidia</taxon>
        <taxon>Bacteroidales</taxon>
        <taxon>Dysgonomonadaceae</taxon>
        <taxon>Dysgonomonas</taxon>
    </lineage>
</organism>
<feature type="non-terminal residue" evidence="1">
    <location>
        <position position="1"/>
    </location>
</feature>
<dbReference type="EMBL" id="JBHSGN010000066">
    <property type="protein sequence ID" value="MFC4674041.1"/>
    <property type="molecule type" value="Genomic_DNA"/>
</dbReference>
<proteinExistence type="predicted"/>